<protein>
    <recommendedName>
        <fullName evidence="4">DDE Tnp4 domain-containing protein</fullName>
    </recommendedName>
</protein>
<evidence type="ECO:0000313" key="5">
    <source>
        <dbReference type="EMBL" id="KIK77202.1"/>
    </source>
</evidence>
<keyword evidence="6" id="KW-1185">Reference proteome</keyword>
<evidence type="ECO:0000256" key="3">
    <source>
        <dbReference type="SAM" id="MobiDB-lite"/>
    </source>
</evidence>
<accession>A0A0D0C1X4</accession>
<dbReference type="OrthoDB" id="2649667at2759"/>
<keyword evidence="2" id="KW-0479">Metal-binding</keyword>
<feature type="non-terminal residue" evidence="5">
    <location>
        <position position="1"/>
    </location>
</feature>
<dbReference type="AlphaFoldDB" id="A0A0D0C1X4"/>
<gene>
    <name evidence="5" type="ORF">PAXRUDRAFT_167530</name>
</gene>
<evidence type="ECO:0000256" key="2">
    <source>
        <dbReference type="ARBA" id="ARBA00022723"/>
    </source>
</evidence>
<name>A0A0D0C1X4_9AGAM</name>
<organism evidence="5 6">
    <name type="scientific">Paxillus rubicundulus Ve08.2h10</name>
    <dbReference type="NCBI Taxonomy" id="930991"/>
    <lineage>
        <taxon>Eukaryota</taxon>
        <taxon>Fungi</taxon>
        <taxon>Dikarya</taxon>
        <taxon>Basidiomycota</taxon>
        <taxon>Agaricomycotina</taxon>
        <taxon>Agaricomycetes</taxon>
        <taxon>Agaricomycetidae</taxon>
        <taxon>Boletales</taxon>
        <taxon>Paxilineae</taxon>
        <taxon>Paxillaceae</taxon>
        <taxon>Paxillus</taxon>
    </lineage>
</organism>
<dbReference type="HOGENOM" id="CLU_018552_9_0_1"/>
<dbReference type="Proteomes" id="UP000054538">
    <property type="component" value="Unassembled WGS sequence"/>
</dbReference>
<dbReference type="EMBL" id="KN827086">
    <property type="protein sequence ID" value="KIK77202.1"/>
    <property type="molecule type" value="Genomic_DNA"/>
</dbReference>
<sequence>SSAFQQSQVACSPESFFNENEWLWADSAYSSQTWCIVPFKKPTVGSLSHNQKRFNYHLSKVSIAHAGIHFYGSLKGRFQSLCELCFQIQSEDDLEYANAWVRSCLVLHNMIVKFEDELGLSTSTDEFAREYERMEERGHGGNEDPDGDEEPQGQPHAAQEGLPANQAVRNTLMAHIIHHIERGI</sequence>
<proteinExistence type="predicted"/>
<dbReference type="InterPro" id="IPR027806">
    <property type="entry name" value="HARBI1_dom"/>
</dbReference>
<reference evidence="6" key="2">
    <citation type="submission" date="2015-01" db="EMBL/GenBank/DDBJ databases">
        <title>Evolutionary Origins and Diversification of the Mycorrhizal Mutualists.</title>
        <authorList>
            <consortium name="DOE Joint Genome Institute"/>
            <consortium name="Mycorrhizal Genomics Consortium"/>
            <person name="Kohler A."/>
            <person name="Kuo A."/>
            <person name="Nagy L.G."/>
            <person name="Floudas D."/>
            <person name="Copeland A."/>
            <person name="Barry K.W."/>
            <person name="Cichocki N."/>
            <person name="Veneault-Fourrey C."/>
            <person name="LaButti K."/>
            <person name="Lindquist E.A."/>
            <person name="Lipzen A."/>
            <person name="Lundell T."/>
            <person name="Morin E."/>
            <person name="Murat C."/>
            <person name="Riley R."/>
            <person name="Ohm R."/>
            <person name="Sun H."/>
            <person name="Tunlid A."/>
            <person name="Henrissat B."/>
            <person name="Grigoriev I.V."/>
            <person name="Hibbett D.S."/>
            <person name="Martin F."/>
        </authorList>
    </citation>
    <scope>NUCLEOTIDE SEQUENCE [LARGE SCALE GENOMIC DNA]</scope>
    <source>
        <strain evidence="6">Ve08.2h10</strain>
    </source>
</reference>
<comment type="cofactor">
    <cofactor evidence="1">
        <name>a divalent metal cation</name>
        <dbReference type="ChEBI" id="CHEBI:60240"/>
    </cofactor>
</comment>
<evidence type="ECO:0000256" key="1">
    <source>
        <dbReference type="ARBA" id="ARBA00001968"/>
    </source>
</evidence>
<evidence type="ECO:0000313" key="6">
    <source>
        <dbReference type="Proteomes" id="UP000054538"/>
    </source>
</evidence>
<evidence type="ECO:0000259" key="4">
    <source>
        <dbReference type="Pfam" id="PF13359"/>
    </source>
</evidence>
<dbReference type="InParanoid" id="A0A0D0C1X4"/>
<feature type="region of interest" description="Disordered" evidence="3">
    <location>
        <begin position="134"/>
        <end position="161"/>
    </location>
</feature>
<feature type="domain" description="DDE Tnp4" evidence="4">
    <location>
        <begin position="2"/>
        <end position="109"/>
    </location>
</feature>
<dbReference type="GO" id="GO:0046872">
    <property type="term" value="F:metal ion binding"/>
    <property type="evidence" value="ECO:0007669"/>
    <property type="project" value="UniProtKB-KW"/>
</dbReference>
<reference evidence="5 6" key="1">
    <citation type="submission" date="2014-04" db="EMBL/GenBank/DDBJ databases">
        <authorList>
            <consortium name="DOE Joint Genome Institute"/>
            <person name="Kuo A."/>
            <person name="Kohler A."/>
            <person name="Jargeat P."/>
            <person name="Nagy L.G."/>
            <person name="Floudas D."/>
            <person name="Copeland A."/>
            <person name="Barry K.W."/>
            <person name="Cichocki N."/>
            <person name="Veneault-Fourrey C."/>
            <person name="LaButti K."/>
            <person name="Lindquist E.A."/>
            <person name="Lipzen A."/>
            <person name="Lundell T."/>
            <person name="Morin E."/>
            <person name="Murat C."/>
            <person name="Sun H."/>
            <person name="Tunlid A."/>
            <person name="Henrissat B."/>
            <person name="Grigoriev I.V."/>
            <person name="Hibbett D.S."/>
            <person name="Martin F."/>
            <person name="Nordberg H.P."/>
            <person name="Cantor M.N."/>
            <person name="Hua S.X."/>
        </authorList>
    </citation>
    <scope>NUCLEOTIDE SEQUENCE [LARGE SCALE GENOMIC DNA]</scope>
    <source>
        <strain evidence="5 6">Ve08.2h10</strain>
    </source>
</reference>
<dbReference type="Pfam" id="PF13359">
    <property type="entry name" value="DDE_Tnp_4"/>
    <property type="match status" value="1"/>
</dbReference>